<evidence type="ECO:0000313" key="2">
    <source>
        <dbReference type="Proteomes" id="UP000001168"/>
    </source>
</evidence>
<reference evidence="1 2" key="2">
    <citation type="journal article" date="1995" name="Appl. Microbiol. Biotechnol.">
        <title>Purification and properties of an alkaline protease from alkalophilic Bacillus sp. KSM-K16.</title>
        <authorList>
            <person name="Kobayashi T."/>
            <person name="Hakamada Y."/>
            <person name="Adachi S."/>
            <person name="Hitomi J."/>
            <person name="Yoshimatsu T."/>
            <person name="Koike K."/>
            <person name="Kawai S."/>
            <person name="Ito S."/>
        </authorList>
    </citation>
    <scope>NUCLEOTIDE SEQUENCE [LARGE SCALE GENOMIC DNA]</scope>
    <source>
        <strain evidence="1 2">KSM-K16</strain>
    </source>
</reference>
<dbReference type="KEGG" id="bcl:ABC1344"/>
<reference evidence="2" key="4">
    <citation type="submission" date="2003-10" db="EMBL/GenBank/DDBJ databases">
        <title>The complete genome sequence of the alkaliphilic Bacillus clausii KSM-K16.</title>
        <authorList>
            <person name="Takaki Y."/>
            <person name="Kageyama Y."/>
            <person name="Shimamura S."/>
            <person name="Suzuki H."/>
            <person name="Nishi S."/>
            <person name="Hatada Y."/>
            <person name="Kawai S."/>
            <person name="Ito S."/>
            <person name="Horikoshi K."/>
        </authorList>
    </citation>
    <scope>NUCLEOTIDE SEQUENCE [LARGE SCALE GENOMIC DNA]</scope>
    <source>
        <strain evidence="2">KSM-K16</strain>
    </source>
</reference>
<reference evidence="1 2" key="1">
    <citation type="journal article" date="1994" name="J. Ferment. Bioeng.">
        <title>Molecular cloning and nucleotide sequence of the gene for an alkaline protease from the alkalophilic Bacillus sp. KSM-K16.</title>
        <authorList>
            <person name="Hakamada Y."/>
            <person name="Kobayashi T."/>
            <person name="Hitomi J."/>
            <person name="Kawai S."/>
            <person name="Ito S."/>
        </authorList>
    </citation>
    <scope>NUCLEOTIDE SEQUENCE [LARGE SCALE GENOMIC DNA]</scope>
    <source>
        <strain evidence="1 2">KSM-K16</strain>
    </source>
</reference>
<name>Q5WIC3_SHOC1</name>
<accession>Q5WIC3</accession>
<dbReference type="RefSeq" id="WP_011246195.1">
    <property type="nucleotide sequence ID" value="NC_006582.1"/>
</dbReference>
<evidence type="ECO:0000313" key="1">
    <source>
        <dbReference type="EMBL" id="BAD63882.1"/>
    </source>
</evidence>
<dbReference type="Proteomes" id="UP000001168">
    <property type="component" value="Chromosome"/>
</dbReference>
<protein>
    <submittedName>
        <fullName evidence="1">Phage-related protein</fullName>
    </submittedName>
</protein>
<keyword evidence="2" id="KW-1185">Reference proteome</keyword>
<dbReference type="AlphaFoldDB" id="Q5WIC3"/>
<gene>
    <name evidence="1" type="ordered locus">ABC1344</name>
</gene>
<organism evidence="1 2">
    <name type="scientific">Shouchella clausii (strain KSM-K16)</name>
    <name type="common">Alkalihalobacillus clausii</name>
    <dbReference type="NCBI Taxonomy" id="66692"/>
    <lineage>
        <taxon>Bacteria</taxon>
        <taxon>Bacillati</taxon>
        <taxon>Bacillota</taxon>
        <taxon>Bacilli</taxon>
        <taxon>Bacillales</taxon>
        <taxon>Bacillaceae</taxon>
        <taxon>Shouchella</taxon>
    </lineage>
</organism>
<dbReference type="eggNOG" id="ENOG502ZQEV">
    <property type="taxonomic scope" value="Bacteria"/>
</dbReference>
<reference evidence="1 2" key="3">
    <citation type="journal article" date="1997" name="Protein Eng.">
        <title>High-resolution crystal structure of M-protease: phylogeny aided analysis of the high-alkaline adaptation mechanism.</title>
        <authorList>
            <person name="Shirai T."/>
            <person name="Suzuki A."/>
            <person name="Yamane T."/>
            <person name="Ashida T."/>
            <person name="Kobayashi T."/>
            <person name="Ito S."/>
        </authorList>
    </citation>
    <scope>NUCLEOTIDE SEQUENCE [LARGE SCALE GENOMIC DNA]</scope>
    <source>
        <strain evidence="1 2">KSM-K16</strain>
    </source>
</reference>
<proteinExistence type="predicted"/>
<sequence length="686" mass="74977">MKQFDSRHDIRLVIPPEYRLWEEAEVHFLMEDASRNLLVNDKADYVNKQTGEVVYRLREVDTMKPGCHRAVFRINYGDGTTMSFPQKGYIEVRIERTIHNGRDTHIVEEIALKVSLIDQKFADLAEEVEEWRENVADDVKEKVYENLDIDRLSNTEVIQARGGKKDLNERITGIDEGLNAHIADKKNPHGTTKNDVGLGNVPNWGAATQAEAQAGTNNSKIMTPQRTKEAIDALSSIHLLPKGSIPSDAGIDSYPFGVSVMLVGEGEEARGYPGTWGILTTFKPLGTSVSSSQEFSRITSDQSVYKRTSNGSGWNGFVQQETTSGAQSKVNAHANNKNNPHDVTKSQIGLGNVPNWGAASQADARAGTNNTRMMSPLRTKEAIDAFASEATIIPAKSANVSGVDYPLGLTTFMHSGLGYPTDHGTIFNIKVSNLRFTQLYFPHAIRHEEIGMYFRHFYEGDGWTDFQQVETTSGAQAKVDAHANNKGNPHGVTKAQVGLSNVDNAKQATKVEFDAHVNNKSNPHGVTKSQVGLGSVPNYPVSSQAQAEAGTHTASFMTPQRTKQAFQSFSNEPLNWIRASLQSTWTHSSSWPVRYAKDSTGTVYIEGSMNGGAIGGDPAVVQFILPPGYRPGQTSYFWLVGSSAGTSGAQGLRCYLGANGNFIIQDMTWPGATQFVAVNIVFKAGN</sequence>
<dbReference type="EMBL" id="AP006627">
    <property type="protein sequence ID" value="BAD63882.1"/>
    <property type="molecule type" value="Genomic_DNA"/>
</dbReference>
<reference evidence="1 2" key="5">
    <citation type="journal article" date="2007" name="Extremophiles">
        <title>Intragenomic diversity of the V1 regions of 16S rRNA genes in high-alkaline protease-producing Bacillus clausii spp.</title>
        <authorList>
            <person name="Kageyama Y."/>
            <person name="Takaki Y."/>
            <person name="Shimamura S."/>
            <person name="Nishi S."/>
            <person name="Nogi Y."/>
            <person name="Uchimura K."/>
            <person name="Kobayashi T."/>
            <person name="Hitomi J."/>
            <person name="Ozaki K."/>
            <person name="Kawai S."/>
            <person name="Ito S."/>
            <person name="Horikoshi K."/>
        </authorList>
    </citation>
    <scope>NUCLEOTIDE SEQUENCE [LARGE SCALE GENOMIC DNA]</scope>
    <source>
        <strain evidence="1 2">KSM-K16</strain>
    </source>
</reference>
<dbReference type="STRING" id="66692.ABC1344"/>
<dbReference type="HOGENOM" id="CLU_400994_0_0_9"/>